<feature type="domain" description="SpoOB alpha-helical" evidence="5">
    <location>
        <begin position="53"/>
        <end position="110"/>
    </location>
</feature>
<keyword evidence="4" id="KW-0812">Transmembrane</keyword>
<keyword evidence="4" id="KW-0472">Membrane</keyword>
<gene>
    <name evidence="6" type="ORF">SAMN05444487_102103</name>
</gene>
<evidence type="ECO:0000256" key="1">
    <source>
        <dbReference type="ARBA" id="ARBA00022553"/>
    </source>
</evidence>
<protein>
    <submittedName>
        <fullName evidence="6">Sensor_kinase_SpoOB-type, alpha-helical domain</fullName>
    </submittedName>
</protein>
<dbReference type="EMBL" id="FNNQ01000002">
    <property type="protein sequence ID" value="SDW26676.1"/>
    <property type="molecule type" value="Genomic_DNA"/>
</dbReference>
<keyword evidence="2" id="KW-0808">Transferase</keyword>
<keyword evidence="4" id="KW-1133">Transmembrane helix</keyword>
<dbReference type="Proteomes" id="UP000198534">
    <property type="component" value="Unassembled WGS sequence"/>
</dbReference>
<dbReference type="Gene3D" id="1.10.287.130">
    <property type="match status" value="1"/>
</dbReference>
<name>A0A1H2S547_9BACL</name>
<proteinExistence type="predicted"/>
<keyword evidence="1" id="KW-0597">Phosphoprotein</keyword>
<keyword evidence="7" id="KW-1185">Reference proteome</keyword>
<evidence type="ECO:0000256" key="3">
    <source>
        <dbReference type="ARBA" id="ARBA00022777"/>
    </source>
</evidence>
<dbReference type="InterPro" id="IPR016120">
    <property type="entry name" value="Sig_transdc_His_kin_SpoOB"/>
</dbReference>
<dbReference type="SUPFAM" id="SSF55890">
    <property type="entry name" value="Sporulation response regulatory protein Spo0B"/>
    <property type="match status" value="1"/>
</dbReference>
<dbReference type="OrthoDB" id="2375606at2"/>
<dbReference type="InterPro" id="IPR039506">
    <property type="entry name" value="SPOB_a"/>
</dbReference>
<evidence type="ECO:0000313" key="6">
    <source>
        <dbReference type="EMBL" id="SDW26676.1"/>
    </source>
</evidence>
<feature type="transmembrane region" description="Helical" evidence="4">
    <location>
        <begin position="12"/>
        <end position="45"/>
    </location>
</feature>
<evidence type="ECO:0000259" key="5">
    <source>
        <dbReference type="Pfam" id="PF14689"/>
    </source>
</evidence>
<dbReference type="Pfam" id="PF14689">
    <property type="entry name" value="SPOB_a"/>
    <property type="match status" value="1"/>
</dbReference>
<evidence type="ECO:0000256" key="4">
    <source>
        <dbReference type="SAM" id="Phobius"/>
    </source>
</evidence>
<accession>A0A1H2S547</accession>
<dbReference type="GO" id="GO:0000155">
    <property type="term" value="F:phosphorelay sensor kinase activity"/>
    <property type="evidence" value="ECO:0007669"/>
    <property type="project" value="InterPro"/>
</dbReference>
<dbReference type="AlphaFoldDB" id="A0A1H2S547"/>
<evidence type="ECO:0000313" key="7">
    <source>
        <dbReference type="Proteomes" id="UP000198534"/>
    </source>
</evidence>
<keyword evidence="3 6" id="KW-0418">Kinase</keyword>
<dbReference type="STRING" id="1048340.SAMN05444487_102103"/>
<sequence length="235" mass="27174">MGTNGVSWDSGIVWIMCGILVMAIQPWGWKLGLPLGVITLTLYLHSLRQTQKKERIESAQGSLHLLSRYRHDWLNHVQVIMGYLSMKRQEKILPFLRELTDVARQEREAATVGYPPLALSLSTLNQRVPEWRWIVEVSEELKTIQPKWGESLYQGLEQVVQWLHVQGKTLLEPEEVWLRVEKEQSTWIITVQPDFPSELEVASSEWTTLRDTIRKQGGTLVEQAEEGVFIMRFVA</sequence>
<dbReference type="RefSeq" id="WP_091735747.1">
    <property type="nucleotide sequence ID" value="NZ_FNNQ01000002.1"/>
</dbReference>
<reference evidence="6 7" key="1">
    <citation type="submission" date="2016-10" db="EMBL/GenBank/DDBJ databases">
        <authorList>
            <person name="de Groot N.N."/>
        </authorList>
    </citation>
    <scope>NUCLEOTIDE SEQUENCE [LARGE SCALE GENOMIC DNA]</scope>
    <source>
        <strain evidence="6 7">DSM 45610</strain>
    </source>
</reference>
<evidence type="ECO:0000256" key="2">
    <source>
        <dbReference type="ARBA" id="ARBA00022679"/>
    </source>
</evidence>
<organism evidence="6 7">
    <name type="scientific">Marininema mesophilum</name>
    <dbReference type="NCBI Taxonomy" id="1048340"/>
    <lineage>
        <taxon>Bacteria</taxon>
        <taxon>Bacillati</taxon>
        <taxon>Bacillota</taxon>
        <taxon>Bacilli</taxon>
        <taxon>Bacillales</taxon>
        <taxon>Thermoactinomycetaceae</taxon>
        <taxon>Marininema</taxon>
    </lineage>
</organism>